<evidence type="ECO:0008006" key="7">
    <source>
        <dbReference type="Google" id="ProtNLM"/>
    </source>
</evidence>
<evidence type="ECO:0000259" key="3">
    <source>
        <dbReference type="Pfam" id="PF00823"/>
    </source>
</evidence>
<feature type="domain" description="PPE family C-terminal" evidence="4">
    <location>
        <begin position="278"/>
        <end position="358"/>
    </location>
</feature>
<dbReference type="EMBL" id="LQOV01000034">
    <property type="protein sequence ID" value="ORV48164.1"/>
    <property type="molecule type" value="Genomic_DNA"/>
</dbReference>
<evidence type="ECO:0000259" key="4">
    <source>
        <dbReference type="Pfam" id="PF12484"/>
    </source>
</evidence>
<dbReference type="AlphaFoldDB" id="A0A1X1TUB1"/>
<evidence type="ECO:0000313" key="5">
    <source>
        <dbReference type="EMBL" id="ORV48164.1"/>
    </source>
</evidence>
<evidence type="ECO:0000256" key="2">
    <source>
        <dbReference type="SAM" id="MobiDB-lite"/>
    </source>
</evidence>
<dbReference type="RefSeq" id="WP_264001459.1">
    <property type="nucleotide sequence ID" value="NZ_AP022576.1"/>
</dbReference>
<evidence type="ECO:0000256" key="1">
    <source>
        <dbReference type="ARBA" id="ARBA00010652"/>
    </source>
</evidence>
<comment type="similarity">
    <text evidence="1">Belongs to the mycobacterial PPE family.</text>
</comment>
<protein>
    <recommendedName>
        <fullName evidence="7">PPE family protein</fullName>
    </recommendedName>
</protein>
<dbReference type="InterPro" id="IPR038332">
    <property type="entry name" value="PPE_sf"/>
</dbReference>
<comment type="caution">
    <text evidence="5">The sequence shown here is derived from an EMBL/GenBank/DDBJ whole genome shotgun (WGS) entry which is preliminary data.</text>
</comment>
<reference evidence="5 6" key="1">
    <citation type="submission" date="2016-01" db="EMBL/GenBank/DDBJ databases">
        <title>The new phylogeny of the genus Mycobacterium.</title>
        <authorList>
            <person name="Tarcisio F."/>
            <person name="Conor M."/>
            <person name="Antonella G."/>
            <person name="Elisabetta G."/>
            <person name="Giulia F.S."/>
            <person name="Sara T."/>
            <person name="Anna F."/>
            <person name="Clotilde B."/>
            <person name="Roberto B."/>
            <person name="Veronica D.S."/>
            <person name="Fabio R."/>
            <person name="Monica P."/>
            <person name="Olivier J."/>
            <person name="Enrico T."/>
            <person name="Nicola S."/>
        </authorList>
    </citation>
    <scope>NUCLEOTIDE SEQUENCE [LARGE SCALE GENOMIC DNA]</scope>
    <source>
        <strain evidence="5 6">DSM 44852</strain>
    </source>
</reference>
<feature type="region of interest" description="Disordered" evidence="2">
    <location>
        <begin position="321"/>
        <end position="362"/>
    </location>
</feature>
<keyword evidence="6" id="KW-1185">Reference proteome</keyword>
<dbReference type="InterPro" id="IPR022171">
    <property type="entry name" value="PPE_C"/>
</dbReference>
<dbReference type="PANTHER" id="PTHR46766:SF1">
    <property type="entry name" value="GLUTAMINE-RICH PROTEIN 2"/>
    <property type="match status" value="1"/>
</dbReference>
<accession>A0A1X1TUB1</accession>
<name>A0A1X1TUB1_MYCFL</name>
<feature type="domain" description="PPE" evidence="3">
    <location>
        <begin position="3"/>
        <end position="164"/>
    </location>
</feature>
<dbReference type="InterPro" id="IPR000030">
    <property type="entry name" value="PPE_dom"/>
</dbReference>
<dbReference type="Pfam" id="PF00823">
    <property type="entry name" value="PPE"/>
    <property type="match status" value="1"/>
</dbReference>
<evidence type="ECO:0000313" key="6">
    <source>
        <dbReference type="Proteomes" id="UP000193010"/>
    </source>
</evidence>
<dbReference type="SUPFAM" id="SSF140459">
    <property type="entry name" value="PE/PPE dimer-like"/>
    <property type="match status" value="1"/>
</dbReference>
<sequence length="362" mass="36679">MFDFGALPPEINSARMYAGAGPGPMMAAAAAWDYLAAELASSAASYSSVTAELTSSSWFGPASRSMLEAATPYISWLSAAAALAEQTSDQAKAVASAFDAAFAMTVPPAAIAENRAQLLMLIATNFLGQNTPAIAATEAGYAEMWAQDAAAMNGYAGFVATSSQLAPFSEPTQTTDQTGLAQQQAAVAAAAAEAAGTDAPTATQTSLNDIINMLSSQIKGLLFGPLDVIYWPMIYVGSLIFQQIGALWPEHLAAGAAVGFSATPALAAPVHLGGGLISANLASSTKIGALSVPTSWSATAPKAAAEPIVAASGIGGVGGPSNGPESLLRQIVPARGRRGRGGLPPREYGFRPRFTARPPSAG</sequence>
<dbReference type="Pfam" id="PF12484">
    <property type="entry name" value="PPE-SVP"/>
    <property type="match status" value="1"/>
</dbReference>
<organism evidence="5 6">
    <name type="scientific">Mycobacterium florentinum</name>
    <dbReference type="NCBI Taxonomy" id="292462"/>
    <lineage>
        <taxon>Bacteria</taxon>
        <taxon>Bacillati</taxon>
        <taxon>Actinomycetota</taxon>
        <taxon>Actinomycetes</taxon>
        <taxon>Mycobacteriales</taxon>
        <taxon>Mycobacteriaceae</taxon>
        <taxon>Mycobacterium</taxon>
        <taxon>Mycobacterium simiae complex</taxon>
    </lineage>
</organism>
<proteinExistence type="inferred from homology"/>
<dbReference type="Gene3D" id="1.20.1260.20">
    <property type="entry name" value="PPE superfamily"/>
    <property type="match status" value="1"/>
</dbReference>
<dbReference type="GO" id="GO:0052572">
    <property type="term" value="P:response to host immune response"/>
    <property type="evidence" value="ECO:0007669"/>
    <property type="project" value="TreeGrafter"/>
</dbReference>
<dbReference type="PANTHER" id="PTHR46766">
    <property type="entry name" value="GLUTAMINE-RICH PROTEIN 2"/>
    <property type="match status" value="1"/>
</dbReference>
<dbReference type="STRING" id="292462.AWC05_06390"/>
<dbReference type="Proteomes" id="UP000193010">
    <property type="component" value="Unassembled WGS sequence"/>
</dbReference>
<gene>
    <name evidence="5" type="ORF">AWC05_06390</name>
</gene>
<dbReference type="FunFam" id="1.20.1260.20:FF:000001">
    <property type="entry name" value="PPE family protein PPE41"/>
    <property type="match status" value="1"/>
</dbReference>